<evidence type="ECO:0000313" key="1">
    <source>
        <dbReference type="EMBL" id="MUG71226.1"/>
    </source>
</evidence>
<dbReference type="Proteomes" id="UP000450917">
    <property type="component" value="Unassembled WGS sequence"/>
</dbReference>
<evidence type="ECO:0000313" key="2">
    <source>
        <dbReference type="Proteomes" id="UP000450917"/>
    </source>
</evidence>
<reference evidence="1 2" key="1">
    <citation type="submission" date="2019-11" db="EMBL/GenBank/DDBJ databases">
        <title>Draft genome sequences of five Paenibacillus species of dairy origin.</title>
        <authorList>
            <person name="Olajide A.M."/>
            <person name="Chen S."/>
            <person name="Lapointe G."/>
        </authorList>
    </citation>
    <scope>NUCLEOTIDE SEQUENCE [LARGE SCALE GENOMIC DNA]</scope>
    <source>
        <strain evidence="1 2">2CS3</strain>
    </source>
</reference>
<dbReference type="EMBL" id="WNZX01000008">
    <property type="protein sequence ID" value="MUG71226.1"/>
    <property type="molecule type" value="Genomic_DNA"/>
</dbReference>
<dbReference type="RefSeq" id="WP_127608600.1">
    <property type="nucleotide sequence ID" value="NZ_JARTHJ010000249.1"/>
</dbReference>
<accession>A0A7X2ZAF5</accession>
<gene>
    <name evidence="1" type="ORF">GNP93_11105</name>
</gene>
<comment type="caution">
    <text evidence="1">The sequence shown here is derived from an EMBL/GenBank/DDBJ whole genome shotgun (WGS) entry which is preliminary data.</text>
</comment>
<sequence>MEQYQPLIGVILEKLDQTYKDLQFNYNGLDGIIKGHSEHEVRNTPELITITELRDSYLELLQVMEKRFPGLK</sequence>
<organism evidence="1 2">
    <name type="scientific">Paenibacillus validus</name>
    <dbReference type="NCBI Taxonomy" id="44253"/>
    <lineage>
        <taxon>Bacteria</taxon>
        <taxon>Bacillati</taxon>
        <taxon>Bacillota</taxon>
        <taxon>Bacilli</taxon>
        <taxon>Bacillales</taxon>
        <taxon>Paenibacillaceae</taxon>
        <taxon>Paenibacillus</taxon>
    </lineage>
</organism>
<proteinExistence type="predicted"/>
<name>A0A7X2ZAF5_9BACL</name>
<keyword evidence="2" id="KW-1185">Reference proteome</keyword>
<protein>
    <submittedName>
        <fullName evidence="1">Uncharacterized protein</fullName>
    </submittedName>
</protein>
<dbReference type="AlphaFoldDB" id="A0A7X2ZAF5"/>